<dbReference type="AlphaFoldDB" id="A0A0C3MK11"/>
<feature type="non-terminal residue" evidence="3">
    <location>
        <position position="620"/>
    </location>
</feature>
<dbReference type="OrthoDB" id="27934at2759"/>
<organism evidence="3 4">
    <name type="scientific">Tulasnella calospora MUT 4182</name>
    <dbReference type="NCBI Taxonomy" id="1051891"/>
    <lineage>
        <taxon>Eukaryota</taxon>
        <taxon>Fungi</taxon>
        <taxon>Dikarya</taxon>
        <taxon>Basidiomycota</taxon>
        <taxon>Agaricomycotina</taxon>
        <taxon>Agaricomycetes</taxon>
        <taxon>Cantharellales</taxon>
        <taxon>Tulasnellaceae</taxon>
        <taxon>Tulasnella</taxon>
    </lineage>
</organism>
<feature type="repeat" description="TPR" evidence="2">
    <location>
        <begin position="362"/>
        <end position="395"/>
    </location>
</feature>
<dbReference type="SMART" id="SM00671">
    <property type="entry name" value="SEL1"/>
    <property type="match status" value="7"/>
</dbReference>
<reference evidence="4" key="2">
    <citation type="submission" date="2015-01" db="EMBL/GenBank/DDBJ databases">
        <title>Evolutionary Origins and Diversification of the Mycorrhizal Mutualists.</title>
        <authorList>
            <consortium name="DOE Joint Genome Institute"/>
            <consortium name="Mycorrhizal Genomics Consortium"/>
            <person name="Kohler A."/>
            <person name="Kuo A."/>
            <person name="Nagy L.G."/>
            <person name="Floudas D."/>
            <person name="Copeland A."/>
            <person name="Barry K.W."/>
            <person name="Cichocki N."/>
            <person name="Veneault-Fourrey C."/>
            <person name="LaButti K."/>
            <person name="Lindquist E.A."/>
            <person name="Lipzen A."/>
            <person name="Lundell T."/>
            <person name="Morin E."/>
            <person name="Murat C."/>
            <person name="Riley R."/>
            <person name="Ohm R."/>
            <person name="Sun H."/>
            <person name="Tunlid A."/>
            <person name="Henrissat B."/>
            <person name="Grigoriev I.V."/>
            <person name="Hibbett D.S."/>
            <person name="Martin F."/>
        </authorList>
    </citation>
    <scope>NUCLEOTIDE SEQUENCE [LARGE SCALE GENOMIC DNA]</scope>
    <source>
        <strain evidence="4">MUT 4182</strain>
    </source>
</reference>
<dbReference type="EMBL" id="KN822945">
    <property type="protein sequence ID" value="KIO34057.1"/>
    <property type="molecule type" value="Genomic_DNA"/>
</dbReference>
<keyword evidence="4" id="KW-1185">Reference proteome</keyword>
<dbReference type="Proteomes" id="UP000054248">
    <property type="component" value="Unassembled WGS sequence"/>
</dbReference>
<gene>
    <name evidence="3" type="ORF">M407DRAFT_36121</name>
</gene>
<evidence type="ECO:0000313" key="4">
    <source>
        <dbReference type="Proteomes" id="UP000054248"/>
    </source>
</evidence>
<dbReference type="SUPFAM" id="SSF81901">
    <property type="entry name" value="HCP-like"/>
    <property type="match status" value="3"/>
</dbReference>
<dbReference type="Pfam" id="PF08238">
    <property type="entry name" value="Sel1"/>
    <property type="match status" value="8"/>
</dbReference>
<dbReference type="PROSITE" id="PS50005">
    <property type="entry name" value="TPR"/>
    <property type="match status" value="1"/>
</dbReference>
<dbReference type="STRING" id="1051891.A0A0C3MK11"/>
<dbReference type="HOGENOM" id="CLU_007931_0_1_1"/>
<evidence type="ECO:0000256" key="1">
    <source>
        <dbReference type="ARBA" id="ARBA00038101"/>
    </source>
</evidence>
<proteinExistence type="inferred from homology"/>
<sequence>SGRRREEIKGRAAKAIDLLQHAVDLGNEEALFTMAQVSLFPPPAMPLNVSRAFDAYSRHADITGNATSQAALGFFYATGYGGVVEIDQSQALLHYTFAALSGSQRAQMIMGYRHWAGIGVNEDCMAALGWYEAAAEKAMAQFLEGPPGGRTLLPTSTRLSDLEGGAYGPGASVASTGGNSQRAVVRAALSRAAGEVAEDVLEYYQYHADRGGVEYSYRIGKIYYHGSIYWAHGGAASGAEGVGFVGRDFARARMYFVSVTRLVWPISNLNSPLANQKKDIEDDMGVNASLSAGYLGRMYLRGEGVKKDAKVAKMWFERGTVWGDRESHNGLGLIYRDGLIDGKPDLAKALHHFTAAAGQDLAEAQVNLGKHYYGLGDVARATKYFDTALRHGSPFEAYYYIAEIHSNQAHDPEASPSVRGGSCGLAVSFYKLVAERGIWNDNLIGDAERLWDFNALREAEREAAKLRWMIASETGSEVAQNNLAYLFDQDKSALRHTALVPQPSNETARFALTHWIRSASQRNVDALVKVGDYYYHGLGVSDEPEQERWEKAAGYYHRAAETQVSALALWNLGWMYENGVGVVQDFILAKRYYDMALETNHEAYLPVSLSLAKLYARSIW</sequence>
<feature type="non-terminal residue" evidence="3">
    <location>
        <position position="1"/>
    </location>
</feature>
<protein>
    <submittedName>
        <fullName evidence="3">Uncharacterized protein</fullName>
    </submittedName>
</protein>
<reference evidence="3 4" key="1">
    <citation type="submission" date="2014-04" db="EMBL/GenBank/DDBJ databases">
        <authorList>
            <consortium name="DOE Joint Genome Institute"/>
            <person name="Kuo A."/>
            <person name="Girlanda M."/>
            <person name="Perotto S."/>
            <person name="Kohler A."/>
            <person name="Nagy L.G."/>
            <person name="Floudas D."/>
            <person name="Copeland A."/>
            <person name="Barry K.W."/>
            <person name="Cichocki N."/>
            <person name="Veneault-Fourrey C."/>
            <person name="LaButti K."/>
            <person name="Lindquist E.A."/>
            <person name="Lipzen A."/>
            <person name="Lundell T."/>
            <person name="Morin E."/>
            <person name="Murat C."/>
            <person name="Sun H."/>
            <person name="Tunlid A."/>
            <person name="Henrissat B."/>
            <person name="Grigoriev I.V."/>
            <person name="Hibbett D.S."/>
            <person name="Martin F."/>
            <person name="Nordberg H.P."/>
            <person name="Cantor M.N."/>
            <person name="Hua S.X."/>
        </authorList>
    </citation>
    <scope>NUCLEOTIDE SEQUENCE [LARGE SCALE GENOMIC DNA]</scope>
    <source>
        <strain evidence="3 4">MUT 4182</strain>
    </source>
</reference>
<dbReference type="InterPro" id="IPR019734">
    <property type="entry name" value="TPR_rpt"/>
</dbReference>
<dbReference type="InterPro" id="IPR050767">
    <property type="entry name" value="Sel1_AlgK"/>
</dbReference>
<dbReference type="PANTHER" id="PTHR11102:SF147">
    <property type="entry name" value="SEL1L ADAPTOR SUBUNIT OF ERAD E3 UBIQUITIN LIGASE"/>
    <property type="match status" value="1"/>
</dbReference>
<accession>A0A0C3MK11</accession>
<dbReference type="GO" id="GO:0005789">
    <property type="term" value="C:endoplasmic reticulum membrane"/>
    <property type="evidence" value="ECO:0007669"/>
    <property type="project" value="TreeGrafter"/>
</dbReference>
<evidence type="ECO:0000256" key="2">
    <source>
        <dbReference type="PROSITE-ProRule" id="PRU00339"/>
    </source>
</evidence>
<dbReference type="InterPro" id="IPR011990">
    <property type="entry name" value="TPR-like_helical_dom_sf"/>
</dbReference>
<dbReference type="InterPro" id="IPR006597">
    <property type="entry name" value="Sel1-like"/>
</dbReference>
<keyword evidence="2" id="KW-0802">TPR repeat</keyword>
<evidence type="ECO:0000313" key="3">
    <source>
        <dbReference type="EMBL" id="KIO34057.1"/>
    </source>
</evidence>
<name>A0A0C3MK11_9AGAM</name>
<dbReference type="GO" id="GO:0036503">
    <property type="term" value="P:ERAD pathway"/>
    <property type="evidence" value="ECO:0007669"/>
    <property type="project" value="TreeGrafter"/>
</dbReference>
<dbReference type="Gene3D" id="1.25.40.10">
    <property type="entry name" value="Tetratricopeptide repeat domain"/>
    <property type="match status" value="3"/>
</dbReference>
<comment type="similarity">
    <text evidence="1">Belongs to the sel-1 family.</text>
</comment>
<dbReference type="PANTHER" id="PTHR11102">
    <property type="entry name" value="SEL-1-LIKE PROTEIN"/>
    <property type="match status" value="1"/>
</dbReference>